<gene>
    <name evidence="2" type="ORF">C0Q70_08562</name>
</gene>
<reference evidence="2 3" key="1">
    <citation type="submission" date="2018-04" db="EMBL/GenBank/DDBJ databases">
        <title>The genome of golden apple snail Pomacea canaliculata provides insight into stress tolerance and invasive adaptation.</title>
        <authorList>
            <person name="Liu C."/>
            <person name="Liu B."/>
            <person name="Ren Y."/>
            <person name="Zhang Y."/>
            <person name="Wang H."/>
            <person name="Li S."/>
            <person name="Jiang F."/>
            <person name="Yin L."/>
            <person name="Zhang G."/>
            <person name="Qian W."/>
            <person name="Fan W."/>
        </authorList>
    </citation>
    <scope>NUCLEOTIDE SEQUENCE [LARGE SCALE GENOMIC DNA]</scope>
    <source>
        <strain evidence="2">SZHN2017</strain>
        <tissue evidence="2">Muscle</tissue>
    </source>
</reference>
<dbReference type="AlphaFoldDB" id="A0A2T7PI69"/>
<feature type="compositionally biased region" description="Polar residues" evidence="1">
    <location>
        <begin position="13"/>
        <end position="23"/>
    </location>
</feature>
<keyword evidence="3" id="KW-1185">Reference proteome</keyword>
<evidence type="ECO:0000256" key="1">
    <source>
        <dbReference type="SAM" id="MobiDB-lite"/>
    </source>
</evidence>
<feature type="region of interest" description="Disordered" evidence="1">
    <location>
        <begin position="288"/>
        <end position="334"/>
    </location>
</feature>
<feature type="compositionally biased region" description="Basic residues" evidence="1">
    <location>
        <begin position="300"/>
        <end position="315"/>
    </location>
</feature>
<name>A0A2T7PI69_POMCA</name>
<proteinExistence type="predicted"/>
<dbReference type="Proteomes" id="UP000245119">
    <property type="component" value="Linkage Group LG4"/>
</dbReference>
<feature type="compositionally biased region" description="Polar residues" evidence="1">
    <location>
        <begin position="316"/>
        <end position="334"/>
    </location>
</feature>
<evidence type="ECO:0000313" key="2">
    <source>
        <dbReference type="EMBL" id="PVD33113.1"/>
    </source>
</evidence>
<dbReference type="EMBL" id="PZQS01000004">
    <property type="protein sequence ID" value="PVD33113.1"/>
    <property type="molecule type" value="Genomic_DNA"/>
</dbReference>
<feature type="region of interest" description="Disordered" evidence="1">
    <location>
        <begin position="1"/>
        <end position="23"/>
    </location>
</feature>
<sequence>MNLWSEDFPSPDSDPTASGAVTCTTAAKSRIRVATRACEDEEMRRLSSRNHKSTSNYTPDHACDDLADEEQPSIVGKLTGTTLRSKRPAVQQKRKKRKCQERPELCFSGGRLKTSNDQGTPSNLQDVCTSTNVMSLKTLLLSGLQRTTTHASLHHTSTSSDISACSENPATVLWPGKSCRPTGTTDGNGTALDDDLTKGKSYAKSEEIPKLSVFTQCNENVVPCDENLAYRRHEALSSVQTSTSDVFRNQTLFAPGLFSTTVVQVKSLGTNTMSSIPAQAMFSKTIKDGVSHPQTASITKRVRRRKTGRKGHSNKSRAPQLQANSRTRTKTQSVNVHVQESIGWTTSQPCFRCCSLGHRLQTFSASPVSAITTTEKQPLSETETTAQQTGARALPKGFLLPESAASSKQVRPAINDRGTDLAKLPLESQIFDGAQHSCMSDEHFMGRIAHDSVGRSLI</sequence>
<evidence type="ECO:0000313" key="3">
    <source>
        <dbReference type="Proteomes" id="UP000245119"/>
    </source>
</evidence>
<comment type="caution">
    <text evidence="2">The sequence shown here is derived from an EMBL/GenBank/DDBJ whole genome shotgun (WGS) entry which is preliminary data.</text>
</comment>
<feature type="region of interest" description="Disordered" evidence="1">
    <location>
        <begin position="40"/>
        <end position="65"/>
    </location>
</feature>
<accession>A0A2T7PI69</accession>
<organism evidence="2 3">
    <name type="scientific">Pomacea canaliculata</name>
    <name type="common">Golden apple snail</name>
    <dbReference type="NCBI Taxonomy" id="400727"/>
    <lineage>
        <taxon>Eukaryota</taxon>
        <taxon>Metazoa</taxon>
        <taxon>Spiralia</taxon>
        <taxon>Lophotrochozoa</taxon>
        <taxon>Mollusca</taxon>
        <taxon>Gastropoda</taxon>
        <taxon>Caenogastropoda</taxon>
        <taxon>Architaenioglossa</taxon>
        <taxon>Ampullarioidea</taxon>
        <taxon>Ampullariidae</taxon>
        <taxon>Pomacea</taxon>
    </lineage>
</organism>
<protein>
    <submittedName>
        <fullName evidence="2">Uncharacterized protein</fullName>
    </submittedName>
</protein>